<accession>X1DBS4</accession>
<dbReference type="AlphaFoldDB" id="X1DBS4"/>
<comment type="caution">
    <text evidence="1">The sequence shown here is derived from an EMBL/GenBank/DDBJ whole genome shotgun (WGS) entry which is preliminary data.</text>
</comment>
<gene>
    <name evidence="1" type="ORF">S01H4_44780</name>
</gene>
<reference evidence="1" key="1">
    <citation type="journal article" date="2014" name="Front. Microbiol.">
        <title>High frequency of phylogenetically diverse reductive dehalogenase-homologous genes in deep subseafloor sedimentary metagenomes.</title>
        <authorList>
            <person name="Kawai M."/>
            <person name="Futagami T."/>
            <person name="Toyoda A."/>
            <person name="Takaki Y."/>
            <person name="Nishi S."/>
            <person name="Hori S."/>
            <person name="Arai W."/>
            <person name="Tsubouchi T."/>
            <person name="Morono Y."/>
            <person name="Uchiyama I."/>
            <person name="Ito T."/>
            <person name="Fujiyama A."/>
            <person name="Inagaki F."/>
            <person name="Takami H."/>
        </authorList>
    </citation>
    <scope>NUCLEOTIDE SEQUENCE</scope>
    <source>
        <strain evidence="1">Expedition CK06-06</strain>
    </source>
</reference>
<protein>
    <submittedName>
        <fullName evidence="1">Uncharacterized protein</fullName>
    </submittedName>
</protein>
<dbReference type="EMBL" id="BART01024867">
    <property type="protein sequence ID" value="GAG93886.1"/>
    <property type="molecule type" value="Genomic_DNA"/>
</dbReference>
<sequence>MRVVPEPNKQRLKQIILKEYGFKIEEIKYINKGGV</sequence>
<name>X1DBS4_9ZZZZ</name>
<proteinExistence type="predicted"/>
<feature type="non-terminal residue" evidence="1">
    <location>
        <position position="35"/>
    </location>
</feature>
<organism evidence="1">
    <name type="scientific">marine sediment metagenome</name>
    <dbReference type="NCBI Taxonomy" id="412755"/>
    <lineage>
        <taxon>unclassified sequences</taxon>
        <taxon>metagenomes</taxon>
        <taxon>ecological metagenomes</taxon>
    </lineage>
</organism>
<evidence type="ECO:0000313" key="1">
    <source>
        <dbReference type="EMBL" id="GAG93886.1"/>
    </source>
</evidence>